<evidence type="ECO:0000259" key="2">
    <source>
        <dbReference type="Pfam" id="PF13568"/>
    </source>
</evidence>
<comment type="caution">
    <text evidence="3">The sequence shown here is derived from an EMBL/GenBank/DDBJ whole genome shotgun (WGS) entry which is preliminary data.</text>
</comment>
<keyword evidence="4" id="KW-1185">Reference proteome</keyword>
<protein>
    <submittedName>
        <fullName evidence="3">PorT family protein</fullName>
    </submittedName>
</protein>
<evidence type="ECO:0000313" key="4">
    <source>
        <dbReference type="Proteomes" id="UP001200145"/>
    </source>
</evidence>
<evidence type="ECO:0000313" key="3">
    <source>
        <dbReference type="EMBL" id="MCF1715089.1"/>
    </source>
</evidence>
<reference evidence="3 4" key="1">
    <citation type="submission" date="2022-01" db="EMBL/GenBank/DDBJ databases">
        <title>Flavihumibacter sp. nov., isolated from sediment of a river.</title>
        <authorList>
            <person name="Liu H."/>
        </authorList>
    </citation>
    <scope>NUCLEOTIDE SEQUENCE [LARGE SCALE GENOMIC DNA]</scope>
    <source>
        <strain evidence="3 4">RY-1</strain>
    </source>
</reference>
<dbReference type="Pfam" id="PF13568">
    <property type="entry name" value="OMP_b-brl_2"/>
    <property type="match status" value="1"/>
</dbReference>
<dbReference type="EMBL" id="JAKEVY010000002">
    <property type="protein sequence ID" value="MCF1715089.1"/>
    <property type="molecule type" value="Genomic_DNA"/>
</dbReference>
<feature type="signal peptide" evidence="1">
    <location>
        <begin position="1"/>
        <end position="25"/>
    </location>
</feature>
<feature type="chain" id="PRO_5047253257" evidence="1">
    <location>
        <begin position="26"/>
        <end position="205"/>
    </location>
</feature>
<dbReference type="InterPro" id="IPR025665">
    <property type="entry name" value="Beta-barrel_OMP_2"/>
</dbReference>
<dbReference type="Proteomes" id="UP001200145">
    <property type="component" value="Unassembled WGS sequence"/>
</dbReference>
<accession>A0ABS9BJS6</accession>
<sequence length="205" mass="22434">MKNNFLKPLVLACSSFFLISTASFAQVSVGPEAGFTASGLYDQDANTYAGVNYQLGATAHFQLNHFLAVRPSVLFRAGKLSYEGWDEFKLNRISVPVPIMYSHIFNNNSTIFAGLGPNFMYTLSGKYSYDGITEDIQFGKGEGEMKRMDIGVQIKGGYQFANGIALSTFFNFGTTNLSNVDGQKLRSLDAVGFSVGWMFGSHSSE</sequence>
<keyword evidence="1" id="KW-0732">Signal</keyword>
<organism evidence="3 4">
    <name type="scientific">Flavihumibacter fluminis</name>
    <dbReference type="NCBI Taxonomy" id="2909236"/>
    <lineage>
        <taxon>Bacteria</taxon>
        <taxon>Pseudomonadati</taxon>
        <taxon>Bacteroidota</taxon>
        <taxon>Chitinophagia</taxon>
        <taxon>Chitinophagales</taxon>
        <taxon>Chitinophagaceae</taxon>
        <taxon>Flavihumibacter</taxon>
    </lineage>
</organism>
<evidence type="ECO:0000256" key="1">
    <source>
        <dbReference type="SAM" id="SignalP"/>
    </source>
</evidence>
<feature type="domain" description="Outer membrane protein beta-barrel" evidence="2">
    <location>
        <begin position="24"/>
        <end position="177"/>
    </location>
</feature>
<name>A0ABS9BJS6_9BACT</name>
<gene>
    <name evidence="3" type="ORF">L0U88_10675</name>
</gene>
<dbReference type="RefSeq" id="WP_234866039.1">
    <property type="nucleotide sequence ID" value="NZ_JAKEVY010000002.1"/>
</dbReference>
<proteinExistence type="predicted"/>